<feature type="compositionally biased region" description="Low complexity" evidence="1">
    <location>
        <begin position="41"/>
        <end position="51"/>
    </location>
</feature>
<reference evidence="2" key="1">
    <citation type="submission" date="2023-03" db="EMBL/GenBank/DDBJ databases">
        <title>Massive genome expansion in bonnet fungi (Mycena s.s.) driven by repeated elements and novel gene families across ecological guilds.</title>
        <authorList>
            <consortium name="Lawrence Berkeley National Laboratory"/>
            <person name="Harder C.B."/>
            <person name="Miyauchi S."/>
            <person name="Viragh M."/>
            <person name="Kuo A."/>
            <person name="Thoen E."/>
            <person name="Andreopoulos B."/>
            <person name="Lu D."/>
            <person name="Skrede I."/>
            <person name="Drula E."/>
            <person name="Henrissat B."/>
            <person name="Morin E."/>
            <person name="Kohler A."/>
            <person name="Barry K."/>
            <person name="LaButti K."/>
            <person name="Morin E."/>
            <person name="Salamov A."/>
            <person name="Lipzen A."/>
            <person name="Mereny Z."/>
            <person name="Hegedus B."/>
            <person name="Baldrian P."/>
            <person name="Stursova M."/>
            <person name="Weitz H."/>
            <person name="Taylor A."/>
            <person name="Grigoriev I.V."/>
            <person name="Nagy L.G."/>
            <person name="Martin F."/>
            <person name="Kauserud H."/>
        </authorList>
    </citation>
    <scope>NUCLEOTIDE SEQUENCE</scope>
    <source>
        <strain evidence="2">CBHHK002</strain>
    </source>
</reference>
<organism evidence="2 3">
    <name type="scientific">Mycena albidolilacea</name>
    <dbReference type="NCBI Taxonomy" id="1033008"/>
    <lineage>
        <taxon>Eukaryota</taxon>
        <taxon>Fungi</taxon>
        <taxon>Dikarya</taxon>
        <taxon>Basidiomycota</taxon>
        <taxon>Agaricomycotina</taxon>
        <taxon>Agaricomycetes</taxon>
        <taxon>Agaricomycetidae</taxon>
        <taxon>Agaricales</taxon>
        <taxon>Marasmiineae</taxon>
        <taxon>Mycenaceae</taxon>
        <taxon>Mycena</taxon>
    </lineage>
</organism>
<dbReference type="EMBL" id="JARIHO010000108">
    <property type="protein sequence ID" value="KAJ7303064.1"/>
    <property type="molecule type" value="Genomic_DNA"/>
</dbReference>
<feature type="region of interest" description="Disordered" evidence="1">
    <location>
        <begin position="31"/>
        <end position="55"/>
    </location>
</feature>
<keyword evidence="3" id="KW-1185">Reference proteome</keyword>
<feature type="region of interest" description="Disordered" evidence="1">
    <location>
        <begin position="158"/>
        <end position="211"/>
    </location>
</feature>
<evidence type="ECO:0000256" key="1">
    <source>
        <dbReference type="SAM" id="MobiDB-lite"/>
    </source>
</evidence>
<dbReference type="Proteomes" id="UP001218218">
    <property type="component" value="Unassembled WGS sequence"/>
</dbReference>
<name>A0AAD7E9K9_9AGAR</name>
<evidence type="ECO:0000313" key="3">
    <source>
        <dbReference type="Proteomes" id="UP001218218"/>
    </source>
</evidence>
<sequence length="328" mass="35395">MSNDEGSSQNGGGSGWSTSIVLKGIYVRYTKNQSRKPPSPEASSNSSGSDYSDSETLDLAELDSLAYLEMNSDHSDNDNEVDWDEVANEEFQDRCLGDDHWVPTRQAYTAKWVAEKRKPGGCPAEYIKGPDSASKSLHTQQRYAKYNRAQTKLDSFFSAPSSSALSAPSSPVLHEEELNISEDEAPPSTETAGSTPFSTAPPSHAPSPPQIIPQICSASVLSDPTDGQLEASLLLIQVDNSDEKLEEDDSNDWDAVVDDIVGSEEISSTAPAGSPLFSNPAPGVIICSWHALRKKIKGGPKKGNLLLSQHNQLLIIRNFATLCIKGLK</sequence>
<evidence type="ECO:0000313" key="2">
    <source>
        <dbReference type="EMBL" id="KAJ7303064.1"/>
    </source>
</evidence>
<dbReference type="AlphaFoldDB" id="A0AAD7E9K9"/>
<protein>
    <submittedName>
        <fullName evidence="2">Uncharacterized protein</fullName>
    </submittedName>
</protein>
<gene>
    <name evidence="2" type="ORF">DFH08DRAFT_826049</name>
</gene>
<feature type="compositionally biased region" description="Low complexity" evidence="1">
    <location>
        <begin position="158"/>
        <end position="171"/>
    </location>
</feature>
<accession>A0AAD7E9K9</accession>
<comment type="caution">
    <text evidence="2">The sequence shown here is derived from an EMBL/GenBank/DDBJ whole genome shotgun (WGS) entry which is preliminary data.</text>
</comment>
<proteinExistence type="predicted"/>